<dbReference type="Proteomes" id="UP000315133">
    <property type="component" value="Unassembled WGS sequence"/>
</dbReference>
<protein>
    <submittedName>
        <fullName evidence="2">Prolyl-tRNA editing enzyme YbaK/EbsC (Cys-tRNA(Pro) deacylase)</fullName>
    </submittedName>
</protein>
<dbReference type="SUPFAM" id="SSF55826">
    <property type="entry name" value="YbaK/ProRS associated domain"/>
    <property type="match status" value="1"/>
</dbReference>
<accession>A0A543KPC1</accession>
<reference evidence="2 3" key="1">
    <citation type="submission" date="2019-06" db="EMBL/GenBank/DDBJ databases">
        <title>Sequencing the genomes of 1000 actinobacteria strains.</title>
        <authorList>
            <person name="Klenk H.-P."/>
        </authorList>
    </citation>
    <scope>NUCLEOTIDE SEQUENCE [LARGE SCALE GENOMIC DNA]</scope>
    <source>
        <strain evidence="2 3">DSM 12362</strain>
    </source>
</reference>
<evidence type="ECO:0000313" key="2">
    <source>
        <dbReference type="EMBL" id="TQM96918.1"/>
    </source>
</evidence>
<gene>
    <name evidence="2" type="ORF">FB476_1812</name>
</gene>
<feature type="domain" description="YbaK/aminoacyl-tRNA synthetase-associated" evidence="1">
    <location>
        <begin position="44"/>
        <end position="163"/>
    </location>
</feature>
<dbReference type="OrthoDB" id="9796920at2"/>
<comment type="caution">
    <text evidence="2">The sequence shown here is derived from an EMBL/GenBank/DDBJ whole genome shotgun (WGS) entry which is preliminary data.</text>
</comment>
<organism evidence="2 3">
    <name type="scientific">Ornithinimicrobium humiphilum</name>
    <dbReference type="NCBI Taxonomy" id="125288"/>
    <lineage>
        <taxon>Bacteria</taxon>
        <taxon>Bacillati</taxon>
        <taxon>Actinomycetota</taxon>
        <taxon>Actinomycetes</taxon>
        <taxon>Micrococcales</taxon>
        <taxon>Ornithinimicrobiaceae</taxon>
        <taxon>Ornithinimicrobium</taxon>
    </lineage>
</organism>
<proteinExistence type="predicted"/>
<sequence length="181" mass="19054">MRLDWVPATDRPDLLAEPVRVALERLLAEGVLEPPDVEVAEIDPDLADTAELVEASGLPMDDMANCIVIAGQRGGEERVCAALVLGTTRADVNRTVRKALDVRKCSFLAMDEAVGRTGMEYGGITPLGLPAGWRVLVDEAVPARGSIIVGSGLRRSKLRLAGTVAARLPGAEVVPGLGLPV</sequence>
<evidence type="ECO:0000313" key="3">
    <source>
        <dbReference type="Proteomes" id="UP000315133"/>
    </source>
</evidence>
<dbReference type="AlphaFoldDB" id="A0A543KPC1"/>
<dbReference type="InterPro" id="IPR007214">
    <property type="entry name" value="YbaK/aa-tRNA-synth-assoc-dom"/>
</dbReference>
<evidence type="ECO:0000259" key="1">
    <source>
        <dbReference type="Pfam" id="PF04073"/>
    </source>
</evidence>
<name>A0A543KPC1_9MICO</name>
<dbReference type="GO" id="GO:0002161">
    <property type="term" value="F:aminoacyl-tRNA deacylase activity"/>
    <property type="evidence" value="ECO:0007669"/>
    <property type="project" value="InterPro"/>
</dbReference>
<dbReference type="EMBL" id="VFPU01000001">
    <property type="protein sequence ID" value="TQM96918.1"/>
    <property type="molecule type" value="Genomic_DNA"/>
</dbReference>
<dbReference type="InterPro" id="IPR036754">
    <property type="entry name" value="YbaK/aa-tRNA-synt-asso_dom_sf"/>
</dbReference>
<keyword evidence="3" id="KW-1185">Reference proteome</keyword>
<dbReference type="Gene3D" id="3.90.960.10">
    <property type="entry name" value="YbaK/aminoacyl-tRNA synthetase-associated domain"/>
    <property type="match status" value="1"/>
</dbReference>
<dbReference type="RefSeq" id="WP_141818467.1">
    <property type="nucleotide sequence ID" value="NZ_BAAAIL010000004.1"/>
</dbReference>
<dbReference type="Pfam" id="PF04073">
    <property type="entry name" value="tRNA_edit"/>
    <property type="match status" value="1"/>
</dbReference>